<keyword evidence="7" id="KW-1185">Reference proteome</keyword>
<dbReference type="PROSITE" id="PS51296">
    <property type="entry name" value="RIESKE"/>
    <property type="match status" value="1"/>
</dbReference>
<evidence type="ECO:0000256" key="4">
    <source>
        <dbReference type="ARBA" id="ARBA00023014"/>
    </source>
</evidence>
<sequence length="152" mass="17443">MASVQRRATSEWAVWSQWRRCPLRPSVRTPKQLRVTPSGRDMTTPPDDRSFRREMATAYRSGWHFIDLVTAIPHAGDSLMVTVFGEPVVVTLDEDGDVRAYRCLRRPRGAPQPVRCAIRYGMIFVNLDQRDHRLEQPEIPEVRTISATPRSA</sequence>
<accession>A0ABN4DW74</accession>
<protein>
    <recommendedName>
        <fullName evidence="5">Rieske domain-containing protein</fullName>
    </recommendedName>
</protein>
<dbReference type="SUPFAM" id="SSF50022">
    <property type="entry name" value="ISP domain"/>
    <property type="match status" value="1"/>
</dbReference>
<name>A0ABN4DW74_STRLI</name>
<evidence type="ECO:0000313" key="7">
    <source>
        <dbReference type="Proteomes" id="UP000028682"/>
    </source>
</evidence>
<reference evidence="7" key="1">
    <citation type="submission" date="2014-08" db="EMBL/GenBank/DDBJ databases">
        <title>Complete genome sequence of Streptomyces lividans TK24.</title>
        <authorList>
            <consortium name="StrepSynth"/>
            <person name="Ruckert C."/>
            <person name="Fridjonson O.H."/>
            <person name="Lambert C."/>
            <person name="van Wezel G.P."/>
            <person name="Bernaerts K."/>
            <person name="Anne J."/>
            <person name="Economou A."/>
            <person name="Kalinowski J."/>
        </authorList>
    </citation>
    <scope>NUCLEOTIDE SEQUENCE [LARGE SCALE GENOMIC DNA]</scope>
    <source>
        <strain evidence="7">TK24</strain>
    </source>
</reference>
<dbReference type="Proteomes" id="UP000028682">
    <property type="component" value="Chromosome"/>
</dbReference>
<dbReference type="InterPro" id="IPR017941">
    <property type="entry name" value="Rieske_2Fe-2S"/>
</dbReference>
<evidence type="ECO:0000256" key="1">
    <source>
        <dbReference type="ARBA" id="ARBA00022714"/>
    </source>
</evidence>
<keyword evidence="1" id="KW-0001">2Fe-2S</keyword>
<evidence type="ECO:0000313" key="6">
    <source>
        <dbReference type="EMBL" id="AIJ14943.2"/>
    </source>
</evidence>
<dbReference type="InterPro" id="IPR036922">
    <property type="entry name" value="Rieske_2Fe-2S_sf"/>
</dbReference>
<evidence type="ECO:0000256" key="3">
    <source>
        <dbReference type="ARBA" id="ARBA00023004"/>
    </source>
</evidence>
<keyword evidence="2" id="KW-0479">Metal-binding</keyword>
<organism evidence="6 7">
    <name type="scientific">Streptomyces lividans TK24</name>
    <dbReference type="NCBI Taxonomy" id="457428"/>
    <lineage>
        <taxon>Bacteria</taxon>
        <taxon>Bacillati</taxon>
        <taxon>Actinomycetota</taxon>
        <taxon>Actinomycetes</taxon>
        <taxon>Kitasatosporales</taxon>
        <taxon>Streptomycetaceae</taxon>
        <taxon>Streptomyces</taxon>
    </lineage>
</organism>
<evidence type="ECO:0000256" key="2">
    <source>
        <dbReference type="ARBA" id="ARBA00022723"/>
    </source>
</evidence>
<evidence type="ECO:0000259" key="5">
    <source>
        <dbReference type="PROSITE" id="PS51296"/>
    </source>
</evidence>
<gene>
    <name evidence="6" type="ORF">SLIV_19985</name>
</gene>
<dbReference type="EMBL" id="CP009124">
    <property type="protein sequence ID" value="AIJ14943.2"/>
    <property type="molecule type" value="Genomic_DNA"/>
</dbReference>
<proteinExistence type="predicted"/>
<dbReference type="Gene3D" id="3.90.380.10">
    <property type="entry name" value="Naphthalene 1,2-dioxygenase Alpha Subunit, Chain A, domain 1"/>
    <property type="match status" value="1"/>
</dbReference>
<keyword evidence="3" id="KW-0408">Iron</keyword>
<keyword evidence="4" id="KW-0411">Iron-sulfur</keyword>
<dbReference type="Gene3D" id="2.102.10.10">
    <property type="entry name" value="Rieske [2Fe-2S] iron-sulphur domain"/>
    <property type="match status" value="1"/>
</dbReference>
<feature type="domain" description="Rieske" evidence="5">
    <location>
        <begin position="63"/>
        <end position="111"/>
    </location>
</feature>